<dbReference type="Proteomes" id="UP000317178">
    <property type="component" value="Chromosome"/>
</dbReference>
<dbReference type="InterPro" id="IPR011078">
    <property type="entry name" value="PyrdxlP_homeostasis"/>
</dbReference>
<dbReference type="PIRSF" id="PIRSF004848">
    <property type="entry name" value="YBL036c_PLPDEIII"/>
    <property type="match status" value="1"/>
</dbReference>
<dbReference type="HAMAP" id="MF_02087">
    <property type="entry name" value="PLP_homeostasis"/>
    <property type="match status" value="1"/>
</dbReference>
<name>A0A518CR23_9PLAN</name>
<comment type="cofactor">
    <cofactor evidence="3">
        <name>pyridoxal 5'-phosphate</name>
        <dbReference type="ChEBI" id="CHEBI:597326"/>
    </cofactor>
</comment>
<protein>
    <recommendedName>
        <fullName evidence="2">Pyridoxal phosphate homeostasis protein</fullName>
        <shortName evidence="2">PLP homeostasis protein</shortName>
    </recommendedName>
</protein>
<evidence type="ECO:0000256" key="1">
    <source>
        <dbReference type="ARBA" id="ARBA00022898"/>
    </source>
</evidence>
<dbReference type="GO" id="GO:0030170">
    <property type="term" value="F:pyridoxal phosphate binding"/>
    <property type="evidence" value="ECO:0007669"/>
    <property type="project" value="UniProtKB-UniRule"/>
</dbReference>
<keyword evidence="7" id="KW-1185">Reference proteome</keyword>
<dbReference type="InterPro" id="IPR001608">
    <property type="entry name" value="Ala_racemase_N"/>
</dbReference>
<comment type="similarity">
    <text evidence="2 4">Belongs to the pyridoxal phosphate-binding protein YggS/PROSC family.</text>
</comment>
<organism evidence="6 7">
    <name type="scientific">Polystyrenella longa</name>
    <dbReference type="NCBI Taxonomy" id="2528007"/>
    <lineage>
        <taxon>Bacteria</taxon>
        <taxon>Pseudomonadati</taxon>
        <taxon>Planctomycetota</taxon>
        <taxon>Planctomycetia</taxon>
        <taxon>Planctomycetales</taxon>
        <taxon>Planctomycetaceae</taxon>
        <taxon>Polystyrenella</taxon>
    </lineage>
</organism>
<evidence type="ECO:0000256" key="3">
    <source>
        <dbReference type="PIRSR" id="PIRSR004848-1"/>
    </source>
</evidence>
<evidence type="ECO:0000313" key="7">
    <source>
        <dbReference type="Proteomes" id="UP000317178"/>
    </source>
</evidence>
<dbReference type="CDD" id="cd00635">
    <property type="entry name" value="PLPDE_III_YBL036c_like"/>
    <property type="match status" value="1"/>
</dbReference>
<gene>
    <name evidence="6" type="ORF">Pla110_34260</name>
</gene>
<evidence type="ECO:0000313" key="6">
    <source>
        <dbReference type="EMBL" id="QDU81682.1"/>
    </source>
</evidence>
<proteinExistence type="inferred from homology"/>
<dbReference type="NCBIfam" id="TIGR00044">
    <property type="entry name" value="YggS family pyridoxal phosphate-dependent enzyme"/>
    <property type="match status" value="1"/>
</dbReference>
<sequence length="233" mass="26633">MSEVVNRIRQNLRGIEQQIQTACDRSQRNAADVQLITVTKYAEWNWVEALLELGYCHLGESRPQQLEERAELVSKEIQWHLIGQLQRNKIRKVLPVTKLIHSIDSLKLLDAVDRIAGEEQLRPNLLLQVNVSGEETKQGFSRNDLLDHWSEFDQFSHTNIVGLMTMAPHVDDPELARPTFRDLRLLQDELNQRSQTVKLSELSMGMSHDFGIAIEEGATLIRLGSSLFEGISK</sequence>
<dbReference type="RefSeq" id="WP_144997234.1">
    <property type="nucleotide sequence ID" value="NZ_CP036281.1"/>
</dbReference>
<evidence type="ECO:0000256" key="4">
    <source>
        <dbReference type="RuleBase" id="RU004514"/>
    </source>
</evidence>
<comment type="function">
    <text evidence="2">Pyridoxal 5'-phosphate (PLP)-binding protein, which is involved in PLP homeostasis.</text>
</comment>
<evidence type="ECO:0000256" key="2">
    <source>
        <dbReference type="HAMAP-Rule" id="MF_02087"/>
    </source>
</evidence>
<dbReference type="InterPro" id="IPR029066">
    <property type="entry name" value="PLP-binding_barrel"/>
</dbReference>
<keyword evidence="1 2" id="KW-0663">Pyridoxal phosphate</keyword>
<dbReference type="SUPFAM" id="SSF51419">
    <property type="entry name" value="PLP-binding barrel"/>
    <property type="match status" value="1"/>
</dbReference>
<feature type="modified residue" description="N6-(pyridoxal phosphate)lysine" evidence="2 3">
    <location>
        <position position="40"/>
    </location>
</feature>
<dbReference type="PANTHER" id="PTHR10146">
    <property type="entry name" value="PROLINE SYNTHETASE CO-TRANSCRIBED BACTERIAL HOMOLOG PROTEIN"/>
    <property type="match status" value="1"/>
</dbReference>
<dbReference type="PANTHER" id="PTHR10146:SF14">
    <property type="entry name" value="PYRIDOXAL PHOSPHATE HOMEOSTASIS PROTEIN"/>
    <property type="match status" value="1"/>
</dbReference>
<evidence type="ECO:0000259" key="5">
    <source>
        <dbReference type="Pfam" id="PF01168"/>
    </source>
</evidence>
<reference evidence="6 7" key="1">
    <citation type="submission" date="2019-02" db="EMBL/GenBank/DDBJ databases">
        <title>Deep-cultivation of Planctomycetes and their phenomic and genomic characterization uncovers novel biology.</title>
        <authorList>
            <person name="Wiegand S."/>
            <person name="Jogler M."/>
            <person name="Boedeker C."/>
            <person name="Pinto D."/>
            <person name="Vollmers J."/>
            <person name="Rivas-Marin E."/>
            <person name="Kohn T."/>
            <person name="Peeters S.H."/>
            <person name="Heuer A."/>
            <person name="Rast P."/>
            <person name="Oberbeckmann S."/>
            <person name="Bunk B."/>
            <person name="Jeske O."/>
            <person name="Meyerdierks A."/>
            <person name="Storesund J.E."/>
            <person name="Kallscheuer N."/>
            <person name="Luecker S."/>
            <person name="Lage O.M."/>
            <person name="Pohl T."/>
            <person name="Merkel B.J."/>
            <person name="Hornburger P."/>
            <person name="Mueller R.-W."/>
            <person name="Bruemmer F."/>
            <person name="Labrenz M."/>
            <person name="Spormann A.M."/>
            <person name="Op den Camp H."/>
            <person name="Overmann J."/>
            <person name="Amann R."/>
            <person name="Jetten M.S.M."/>
            <person name="Mascher T."/>
            <person name="Medema M.H."/>
            <person name="Devos D.P."/>
            <person name="Kaster A.-K."/>
            <person name="Ovreas L."/>
            <person name="Rohde M."/>
            <person name="Galperin M.Y."/>
            <person name="Jogler C."/>
        </authorList>
    </citation>
    <scope>NUCLEOTIDE SEQUENCE [LARGE SCALE GENOMIC DNA]</scope>
    <source>
        <strain evidence="6 7">Pla110</strain>
    </source>
</reference>
<dbReference type="EMBL" id="CP036281">
    <property type="protein sequence ID" value="QDU81682.1"/>
    <property type="molecule type" value="Genomic_DNA"/>
</dbReference>
<feature type="domain" description="Alanine racemase N-terminal" evidence="5">
    <location>
        <begin position="33"/>
        <end position="228"/>
    </location>
</feature>
<accession>A0A518CR23</accession>
<dbReference type="Gene3D" id="3.20.20.10">
    <property type="entry name" value="Alanine racemase"/>
    <property type="match status" value="1"/>
</dbReference>
<dbReference type="Pfam" id="PF01168">
    <property type="entry name" value="Ala_racemase_N"/>
    <property type="match status" value="1"/>
</dbReference>
<dbReference type="KEGG" id="plon:Pla110_34260"/>
<dbReference type="AlphaFoldDB" id="A0A518CR23"/>
<dbReference type="OrthoDB" id="9804072at2"/>